<dbReference type="InterPro" id="IPR029063">
    <property type="entry name" value="SAM-dependent_MTases_sf"/>
</dbReference>
<dbReference type="Gene3D" id="3.40.50.150">
    <property type="entry name" value="Vaccinia Virus protein VP39"/>
    <property type="match status" value="1"/>
</dbReference>
<dbReference type="NCBIfam" id="TIGR00095">
    <property type="entry name" value="16S rRNA (guanine(966)-N(2))-methyltransferase RsmD"/>
    <property type="match status" value="1"/>
</dbReference>
<dbReference type="AlphaFoldDB" id="A0A845QK48"/>
<keyword evidence="1 3" id="KW-0489">Methyltransferase</keyword>
<dbReference type="EMBL" id="QXWK01000009">
    <property type="protein sequence ID" value="NBH61067.1"/>
    <property type="molecule type" value="Genomic_DNA"/>
</dbReference>
<gene>
    <name evidence="3" type="primary">rsmD</name>
    <name evidence="3" type="ORF">D0435_05305</name>
</gene>
<accession>A0A845QK48</accession>
<proteinExistence type="predicted"/>
<dbReference type="EC" id="2.1.1.171" evidence="3"/>
<dbReference type="Pfam" id="PF03602">
    <property type="entry name" value="Cons_hypoth95"/>
    <property type="match status" value="1"/>
</dbReference>
<dbReference type="PANTHER" id="PTHR43542:SF1">
    <property type="entry name" value="METHYLTRANSFERASE"/>
    <property type="match status" value="1"/>
</dbReference>
<dbReference type="CDD" id="cd02440">
    <property type="entry name" value="AdoMet_MTases"/>
    <property type="match status" value="1"/>
</dbReference>
<keyword evidence="4" id="KW-1185">Reference proteome</keyword>
<comment type="caution">
    <text evidence="3">The sequence shown here is derived from an EMBL/GenBank/DDBJ whole genome shotgun (WGS) entry which is preliminary data.</text>
</comment>
<dbReference type="RefSeq" id="WP_160201352.1">
    <property type="nucleotide sequence ID" value="NZ_QXWK01000009.1"/>
</dbReference>
<keyword evidence="2 3" id="KW-0808">Transferase</keyword>
<sequence>MRIITGEYRGRRLESPIGYDVRPTTDKVKEAIFNLLMNDIWDAVVVDLFAGTGNLGLEALSRGAKRCYFCDNSRESLNLIKVNIAKCTAQDKSVVLAGDYSKALGRIKEKVQVFLIDPPYKDGLYEKCLNQIDELDLLDEEGIIITEHGVHDPVPQQAGNLIKVKEKKYGKIMVSIYRHAAFVEAVQANDGEEQA</sequence>
<dbReference type="PANTHER" id="PTHR43542">
    <property type="entry name" value="METHYLTRANSFERASE"/>
    <property type="match status" value="1"/>
</dbReference>
<dbReference type="SUPFAM" id="SSF53335">
    <property type="entry name" value="S-adenosyl-L-methionine-dependent methyltransferases"/>
    <property type="match status" value="1"/>
</dbReference>
<dbReference type="Proteomes" id="UP000446866">
    <property type="component" value="Unassembled WGS sequence"/>
</dbReference>
<evidence type="ECO:0000313" key="3">
    <source>
        <dbReference type="EMBL" id="NBH61067.1"/>
    </source>
</evidence>
<evidence type="ECO:0000256" key="2">
    <source>
        <dbReference type="ARBA" id="ARBA00022679"/>
    </source>
</evidence>
<evidence type="ECO:0000313" key="4">
    <source>
        <dbReference type="Proteomes" id="UP000446866"/>
    </source>
</evidence>
<dbReference type="InterPro" id="IPR004398">
    <property type="entry name" value="RNA_MeTrfase_RsmD"/>
</dbReference>
<protein>
    <submittedName>
        <fullName evidence="3">16S rRNA (Guanine(966)-N(2))-methyltransferase RsmD</fullName>
        <ecNumber evidence="3">2.1.1.171</ecNumber>
    </submittedName>
</protein>
<name>A0A845QK48_9FIRM</name>
<evidence type="ECO:0000256" key="1">
    <source>
        <dbReference type="ARBA" id="ARBA00022603"/>
    </source>
</evidence>
<dbReference type="PIRSF" id="PIRSF004553">
    <property type="entry name" value="CHP00095"/>
    <property type="match status" value="1"/>
</dbReference>
<organism evidence="3 4">
    <name type="scientific">Anaerotruncus colihominis</name>
    <dbReference type="NCBI Taxonomy" id="169435"/>
    <lineage>
        <taxon>Bacteria</taxon>
        <taxon>Bacillati</taxon>
        <taxon>Bacillota</taxon>
        <taxon>Clostridia</taxon>
        <taxon>Eubacteriales</taxon>
        <taxon>Oscillospiraceae</taxon>
        <taxon>Anaerotruncus</taxon>
    </lineage>
</organism>
<dbReference type="GO" id="GO:0052913">
    <property type="term" value="F:16S rRNA (guanine(966)-N(2))-methyltransferase activity"/>
    <property type="evidence" value="ECO:0007669"/>
    <property type="project" value="UniProtKB-EC"/>
</dbReference>
<reference evidence="3 4" key="1">
    <citation type="submission" date="2018-08" db="EMBL/GenBank/DDBJ databases">
        <title>Murine metabolic-syndrome-specific gut microbial biobank.</title>
        <authorList>
            <person name="Liu C."/>
        </authorList>
    </citation>
    <scope>NUCLEOTIDE SEQUENCE [LARGE SCALE GENOMIC DNA]</scope>
    <source>
        <strain evidence="3 4">28</strain>
    </source>
</reference>